<evidence type="ECO:0000313" key="2">
    <source>
        <dbReference type="Proteomes" id="UP000245626"/>
    </source>
</evidence>
<dbReference type="Proteomes" id="UP000245626">
    <property type="component" value="Unassembled WGS sequence"/>
</dbReference>
<dbReference type="EMBL" id="KZ819702">
    <property type="protein sequence ID" value="PWN53966.1"/>
    <property type="molecule type" value="Genomic_DNA"/>
</dbReference>
<accession>A0ACD0P7F2</accession>
<reference evidence="1 2" key="1">
    <citation type="journal article" date="2018" name="Mol. Biol. Evol.">
        <title>Broad Genomic Sampling Reveals a Smut Pathogenic Ancestry of the Fungal Clade Ustilaginomycotina.</title>
        <authorList>
            <person name="Kijpornyongpan T."/>
            <person name="Mondo S.J."/>
            <person name="Barry K."/>
            <person name="Sandor L."/>
            <person name="Lee J."/>
            <person name="Lipzen A."/>
            <person name="Pangilinan J."/>
            <person name="LaButti K."/>
            <person name="Hainaut M."/>
            <person name="Henrissat B."/>
            <person name="Grigoriev I.V."/>
            <person name="Spatafora J.W."/>
            <person name="Aime M.C."/>
        </authorList>
    </citation>
    <scope>NUCLEOTIDE SEQUENCE [LARGE SCALE GENOMIC DNA]</scope>
    <source>
        <strain evidence="1 2">SA 807</strain>
    </source>
</reference>
<sequence>MHINRRGRVRLRFLFLFLFLFFCFARTNSANIHICVYSSSWFVLVLVERRSERKSWPGLVVAHLSLLLKHAFQSLNTTSSSPKLVEERATR</sequence>
<evidence type="ECO:0000313" key="1">
    <source>
        <dbReference type="EMBL" id="PWN53966.1"/>
    </source>
</evidence>
<keyword evidence="2" id="KW-1185">Reference proteome</keyword>
<name>A0ACD0P7F2_9BASI</name>
<gene>
    <name evidence="1" type="ORF">IE53DRAFT_71439</name>
</gene>
<organism evidence="1 2">
    <name type="scientific">Violaceomyces palustris</name>
    <dbReference type="NCBI Taxonomy" id="1673888"/>
    <lineage>
        <taxon>Eukaryota</taxon>
        <taxon>Fungi</taxon>
        <taxon>Dikarya</taxon>
        <taxon>Basidiomycota</taxon>
        <taxon>Ustilaginomycotina</taxon>
        <taxon>Ustilaginomycetes</taxon>
        <taxon>Violaceomycetales</taxon>
        <taxon>Violaceomycetaceae</taxon>
        <taxon>Violaceomyces</taxon>
    </lineage>
</organism>
<proteinExistence type="predicted"/>
<protein>
    <submittedName>
        <fullName evidence="1">Uncharacterized protein</fullName>
    </submittedName>
</protein>